<feature type="transmembrane region" description="Helical" evidence="1">
    <location>
        <begin position="28"/>
        <end position="48"/>
    </location>
</feature>
<evidence type="ECO:0000256" key="1">
    <source>
        <dbReference type="SAM" id="Phobius"/>
    </source>
</evidence>
<gene>
    <name evidence="2" type="ORF">BJ984_000401</name>
</gene>
<comment type="caution">
    <text evidence="2">The sequence shown here is derived from an EMBL/GenBank/DDBJ whole genome shotgun (WGS) entry which is preliminary data.</text>
</comment>
<evidence type="ECO:0000313" key="2">
    <source>
        <dbReference type="EMBL" id="NYD69243.1"/>
    </source>
</evidence>
<keyword evidence="1" id="KW-0472">Membrane</keyword>
<organism evidence="2 3">
    <name type="scientific">Herbiconiux flava</name>
    <dbReference type="NCBI Taxonomy" id="881268"/>
    <lineage>
        <taxon>Bacteria</taxon>
        <taxon>Bacillati</taxon>
        <taxon>Actinomycetota</taxon>
        <taxon>Actinomycetes</taxon>
        <taxon>Micrococcales</taxon>
        <taxon>Microbacteriaceae</taxon>
        <taxon>Herbiconiux</taxon>
    </lineage>
</organism>
<name>A0A852SJ03_9MICO</name>
<keyword evidence="1" id="KW-1133">Transmembrane helix</keyword>
<sequence length="54" mass="5903">MNILVIIIAVIAVILLFTGGFVSSLNFLLYVGAILLVLAIIVFLVRFLTGNRRV</sequence>
<dbReference type="Proteomes" id="UP000549913">
    <property type="component" value="Unassembled WGS sequence"/>
</dbReference>
<dbReference type="EMBL" id="JACCBM010000001">
    <property type="protein sequence ID" value="NYD69243.1"/>
    <property type="molecule type" value="Genomic_DNA"/>
</dbReference>
<feature type="transmembrane region" description="Helical" evidence="1">
    <location>
        <begin position="5"/>
        <end position="22"/>
    </location>
</feature>
<keyword evidence="1" id="KW-0812">Transmembrane</keyword>
<protein>
    <recommendedName>
        <fullName evidence="4">DUF2207 domain-containing protein</fullName>
    </recommendedName>
</protein>
<dbReference type="AlphaFoldDB" id="A0A852SJ03"/>
<evidence type="ECO:0008006" key="4">
    <source>
        <dbReference type="Google" id="ProtNLM"/>
    </source>
</evidence>
<keyword evidence="3" id="KW-1185">Reference proteome</keyword>
<accession>A0A852SJ03</accession>
<dbReference type="RefSeq" id="WP_179546608.1">
    <property type="nucleotide sequence ID" value="NZ_BSEW01000001.1"/>
</dbReference>
<reference evidence="2 3" key="1">
    <citation type="submission" date="2020-07" db="EMBL/GenBank/DDBJ databases">
        <title>Sequencing the genomes of 1000 actinobacteria strains.</title>
        <authorList>
            <person name="Klenk H.-P."/>
        </authorList>
    </citation>
    <scope>NUCLEOTIDE SEQUENCE [LARGE SCALE GENOMIC DNA]</scope>
    <source>
        <strain evidence="2 3">DSM 26474</strain>
    </source>
</reference>
<proteinExistence type="predicted"/>
<evidence type="ECO:0000313" key="3">
    <source>
        <dbReference type="Proteomes" id="UP000549913"/>
    </source>
</evidence>